<dbReference type="PROSITE" id="PS50005">
    <property type="entry name" value="TPR"/>
    <property type="match status" value="5"/>
</dbReference>
<feature type="region of interest" description="Disordered" evidence="4">
    <location>
        <begin position="991"/>
        <end position="1019"/>
    </location>
</feature>
<feature type="compositionally biased region" description="Polar residues" evidence="4">
    <location>
        <begin position="1166"/>
        <end position="1175"/>
    </location>
</feature>
<feature type="region of interest" description="Disordered" evidence="4">
    <location>
        <begin position="1164"/>
        <end position="1184"/>
    </location>
</feature>
<dbReference type="Pfam" id="PF13432">
    <property type="entry name" value="TPR_16"/>
    <property type="match status" value="5"/>
</dbReference>
<organism evidence="5 6">
    <name type="scientific">Stieleria neptunia</name>
    <dbReference type="NCBI Taxonomy" id="2527979"/>
    <lineage>
        <taxon>Bacteria</taxon>
        <taxon>Pseudomonadati</taxon>
        <taxon>Planctomycetota</taxon>
        <taxon>Planctomycetia</taxon>
        <taxon>Pirellulales</taxon>
        <taxon>Pirellulaceae</taxon>
        <taxon>Stieleria</taxon>
    </lineage>
</organism>
<dbReference type="InterPro" id="IPR019734">
    <property type="entry name" value="TPR_rpt"/>
</dbReference>
<keyword evidence="6" id="KW-1185">Reference proteome</keyword>
<feature type="repeat" description="TPR" evidence="3">
    <location>
        <begin position="324"/>
        <end position="357"/>
    </location>
</feature>
<dbReference type="EMBL" id="CP037423">
    <property type="protein sequence ID" value="QDV41410.1"/>
    <property type="molecule type" value="Genomic_DNA"/>
</dbReference>
<evidence type="ECO:0000256" key="1">
    <source>
        <dbReference type="ARBA" id="ARBA00022737"/>
    </source>
</evidence>
<feature type="repeat" description="TPR" evidence="3">
    <location>
        <begin position="181"/>
        <end position="214"/>
    </location>
</feature>
<dbReference type="SUPFAM" id="SSF48452">
    <property type="entry name" value="TPR-like"/>
    <property type="match status" value="4"/>
</dbReference>
<keyword evidence="1" id="KW-0677">Repeat</keyword>
<dbReference type="PANTHER" id="PTHR44943">
    <property type="entry name" value="CELLULOSE SYNTHASE OPERON PROTEIN C"/>
    <property type="match status" value="1"/>
</dbReference>
<feature type="repeat" description="TPR" evidence="3">
    <location>
        <begin position="703"/>
        <end position="736"/>
    </location>
</feature>
<evidence type="ECO:0000256" key="4">
    <source>
        <dbReference type="SAM" id="MobiDB-lite"/>
    </source>
</evidence>
<accession>A0A518HKR5</accession>
<protein>
    <submittedName>
        <fullName evidence="5">Tetratricopeptide repeat protein</fullName>
    </submittedName>
</protein>
<dbReference type="Proteomes" id="UP000319004">
    <property type="component" value="Chromosome"/>
</dbReference>
<dbReference type="Gene3D" id="1.25.40.10">
    <property type="entry name" value="Tetratricopeptide repeat domain"/>
    <property type="match status" value="5"/>
</dbReference>
<evidence type="ECO:0000256" key="3">
    <source>
        <dbReference type="PROSITE-ProRule" id="PRU00339"/>
    </source>
</evidence>
<reference evidence="5 6" key="1">
    <citation type="submission" date="2019-03" db="EMBL/GenBank/DDBJ databases">
        <title>Deep-cultivation of Planctomycetes and their phenomic and genomic characterization uncovers novel biology.</title>
        <authorList>
            <person name="Wiegand S."/>
            <person name="Jogler M."/>
            <person name="Boedeker C."/>
            <person name="Pinto D."/>
            <person name="Vollmers J."/>
            <person name="Rivas-Marin E."/>
            <person name="Kohn T."/>
            <person name="Peeters S.H."/>
            <person name="Heuer A."/>
            <person name="Rast P."/>
            <person name="Oberbeckmann S."/>
            <person name="Bunk B."/>
            <person name="Jeske O."/>
            <person name="Meyerdierks A."/>
            <person name="Storesund J.E."/>
            <person name="Kallscheuer N."/>
            <person name="Luecker S."/>
            <person name="Lage O.M."/>
            <person name="Pohl T."/>
            <person name="Merkel B.J."/>
            <person name="Hornburger P."/>
            <person name="Mueller R.-W."/>
            <person name="Bruemmer F."/>
            <person name="Labrenz M."/>
            <person name="Spormann A.M."/>
            <person name="Op den Camp H."/>
            <person name="Overmann J."/>
            <person name="Amann R."/>
            <person name="Jetten M.S.M."/>
            <person name="Mascher T."/>
            <person name="Medema M.H."/>
            <person name="Devos D.P."/>
            <person name="Kaster A.-K."/>
            <person name="Ovreas L."/>
            <person name="Rohde M."/>
            <person name="Galperin M.Y."/>
            <person name="Jogler C."/>
        </authorList>
    </citation>
    <scope>NUCLEOTIDE SEQUENCE [LARGE SCALE GENOMIC DNA]</scope>
    <source>
        <strain evidence="5 6">Enr13</strain>
    </source>
</reference>
<gene>
    <name evidence="5" type="ORF">Enr13x_12480</name>
</gene>
<evidence type="ECO:0000256" key="2">
    <source>
        <dbReference type="ARBA" id="ARBA00022803"/>
    </source>
</evidence>
<sequence>MRKRFLAGRLESVIAEICSPRAWVFFVCTLVFASIPPSLPSAQAQDSDPAEQTRVSDQERATAEKFLQVLLRRPRPGTALDRVYGFHVQNGSLDDFIASLDVPDDAPDAGRQRMILGLLQAQRGRQALAAEAFAKAESLLGDDYASSYFLGRSLLAVGQTEKAAAALERAIERQPARNEALPIFTELGRIYSRAGQSEKAIEVWQKLEALFPGDTRVGGQIAGTLADEGNVSEALQRFERLAKTARKDDEKIAFAVQAAEMRRRLGQTEQCTEALEAILARLRPGSWLYSDVRNRIEEGFLKSGDYDALANYYQQKLAGSPDDLALQVRLGRILVSARRIDEAAETLRRAAERAPEDADVRLALIDVLVNQGDMAAAADQFEQLAEQDPDNPDYLIRWGQILLEDDDRPLAARRDAAAGVWQQLADRREDDAVTLSQIADRMRGIDRKDDAIGLYQQAIQVDPDSPQYREYLGEYLFRLDRKDEAIETWNSIAEGDRRSRDSLVRLAEIFATFKEDERSLTAWREASELDLTFPQELRFAQNLRDAELYDEAISRLDAAANIAETPDEQEQLLKDRIATYQQAGTLEQQIAQQQSADPTVQNLRTLAMMHAAAGQLADAEAAIRDAIEQQPDAPSVLLVAAEISERQNRFADAAATFQKLARVDVRFQTNYLQRVADLQMRLGQVDQAMQTCDALIDANPASPESYQFLARLALRAGRDDQAFTALRRAMNVAPRDNGPRRMLASAFADRYRTEEAVELYWQAMRYEPEADDRIGLVKQLAPLYDRQNEMDTLIGRIEQSAADDVDNRTLQLMIAAAHEAVQDYGAARKAIDRLLAGQPRDVSLLEAMVRLSDMADDVAMAAEFQERIVALADTPENRFKLVQLQLDAGMIDIKSALSDRISLASDPTRLGSMIRSAVRRGDRSTAIAICEEAVRRDPGLWDVKLMLAQLLLYERGDDETLDGDENTFPAPHRRAIDLAAELRKLDLPLDALPPTARTQTARTSSSTSRPPGYATSPNRWTGSSYTLARNYRVGRYASSNYSSMSSSYSTTDPSSFGHARVLAAAVEMVAIAKRFPSDEAKAKIDALIEQTVALPAVDQIEDANLIWEHRALRSIAGSVTSTTTSRPASGDDKELTEKLNWRLAELDPKEGAVSLRSMLTGKIRSAAQNESSSGDNAAPADTDSTLTEKQLQLVLDLYEQAQVDAAASGNSGRSTSWSTLADYRVILSSHFNAVGDTTRANEYALQPPPADASLNEILTAMSYYLNVNQVDQADALVERLMPAVRDDTTGKSVTWSTVSGTAGHLVTSGPHGADFVERHRLAILDAVLAQAIEHNSVAARRSTALSNGTLNTYVRSSQNSYSSFQVKAPLSLHLLNQQIINELSSLMPSSQSNGQPRGINVSDEVIAHLDRPLAGASVHEQKTRRVLAAFACWWMKRPQECYSRISQLAREFPDDVDLRIEQARLASELSQPRVALETLDSFDPLDSGMLVRKEMAALNLASQLGDVERAKQAAERLFGMRMDTRTQLALADQLRRLGMNDKATAMLRRLRGGRARDERTELQIANAFLANDDQEAAAEVAYTVLKKLNSGRGSSSNSAYYRRQAVSILKNAKRLDPLIEQAKRRVAAAPASVRARMELAELYTAAGKQQDASALWSEIAKSKPNDPNQLLARAAALYKANQFTKSAEMYLDAFEKEPQLISRHVYEMTRAVERGGHYDAMFERLMKIDPEAIQSYRFNTLINVGRRKPYTDAKRRFVAHALKNSQVKRDFYRYIDSIPAPDREKIPEIRQTMIEVICSPDAFTTTSSTWRVTSRSSGGTAKGPLKEIMTLLRSDDEARERFDEAAEQARQDTSLAPSSRFLSALVDAADDDKRDAAVESIRELMSSDAIVAAKGGDTLAISGGLLWQGGQVLESVADFKDKNALLISIYQAAAIDPNVSGTDMRFSVGARLVNVLAKDGQKPRARNVLLDAYAKTDHSADDQYNPGYGDYQEIQAYQSIAEKLNEIGFPIDALIIFQQLIASPERFAKAKRWGGGLSIDDAKKLAEQASERITPESSAEYLDVLRESIDAPDDELALRLLDLPLEVMVNADIDPALQIAIDSAAQSDAGRETLQSFYDSLASISAKRSQDWSIPAAQLLIALKIRPDDVDGLADTLTERLPDVATIRDATDTPQATALQPLTGLFVVASAASKSDSATAEQIAENVGSYLRVLAETLQKPGLNLAIASLGGDDASLAALLDSIQTSSESGAPRTILQLHACLKIARIAAKRGDIQTSARALNLALQNGPPIRSIGGGTDAFTINTNQNAPPSPVDDGTDELTPRLLELVDLYSDLTGKQLGRREPNADLALDADELDQDIWRSLDQALRAVVLPSGQPGMVYPYAKRIASRTSYDNYSSNEDLSPHSVSIAMSRVAAIAGTSDTLLDLIASRIESAADKKEAAAILVDAALARVVQADGDGDALTEALERFTESVDPILPSAEAPATAREQLSTISSQVQQESHKKSDNIDLMVRTLVPLIAKTDGITAAHRAQAEELFERTARLIESDSYTANRHREIVRRIREKVLSGEEKPDGHSDVQHADSETVLGQQLDAIKRWFLGGGG</sequence>
<feature type="repeat" description="TPR" evidence="3">
    <location>
        <begin position="144"/>
        <end position="177"/>
    </location>
</feature>
<keyword evidence="2 3" id="KW-0802">TPR repeat</keyword>
<feature type="compositionally biased region" description="Low complexity" evidence="4">
    <location>
        <begin position="991"/>
        <end position="1011"/>
    </location>
</feature>
<dbReference type="InterPro" id="IPR011990">
    <property type="entry name" value="TPR-like_helical_dom_sf"/>
</dbReference>
<dbReference type="SMART" id="SM00028">
    <property type="entry name" value="TPR"/>
    <property type="match status" value="16"/>
</dbReference>
<dbReference type="KEGG" id="snep:Enr13x_12480"/>
<feature type="repeat" description="TPR" evidence="3">
    <location>
        <begin position="432"/>
        <end position="465"/>
    </location>
</feature>
<dbReference type="OrthoDB" id="218623at2"/>
<proteinExistence type="predicted"/>
<dbReference type="InterPro" id="IPR051685">
    <property type="entry name" value="Ycf3/AcsC/BcsC/TPR_MFPF"/>
</dbReference>
<evidence type="ECO:0000313" key="6">
    <source>
        <dbReference type="Proteomes" id="UP000319004"/>
    </source>
</evidence>
<evidence type="ECO:0000313" key="5">
    <source>
        <dbReference type="EMBL" id="QDV41410.1"/>
    </source>
</evidence>
<dbReference type="PANTHER" id="PTHR44943:SF8">
    <property type="entry name" value="TPR REPEAT-CONTAINING PROTEIN MJ0263"/>
    <property type="match status" value="1"/>
</dbReference>
<name>A0A518HKR5_9BACT</name>